<dbReference type="SUPFAM" id="SSF46894">
    <property type="entry name" value="C-terminal effector domain of the bipartite response regulators"/>
    <property type="match status" value="1"/>
</dbReference>
<feature type="domain" description="HTH luxR-type" evidence="6">
    <location>
        <begin position="346"/>
        <end position="404"/>
    </location>
</feature>
<organism evidence="7 8">
    <name type="scientific">Flavobacterium turcicum</name>
    <dbReference type="NCBI Taxonomy" id="2764718"/>
    <lineage>
        <taxon>Bacteria</taxon>
        <taxon>Pseudomonadati</taxon>
        <taxon>Bacteroidota</taxon>
        <taxon>Flavobacteriia</taxon>
        <taxon>Flavobacteriales</taxon>
        <taxon>Flavobacteriaceae</taxon>
        <taxon>Flavobacterium</taxon>
    </lineage>
</organism>
<proteinExistence type="predicted"/>
<sequence>MIKKYALVFMIFLSGICAVLGQPPHIIKLEKQINGYNDAQQYEKSIIVLSKITTNSNASSYDKYFAYLYMSYTYKRLFNYTKALNKLEQALLEGMKSDHPQEVTNTISAERCFVYFDNHEYDKAAKLLVILRKEGYKHLTAGTKSWLIMQDGYLKMLDKKYDEALQLLDEAAAIIKAEAPEHLPNIFGKKIEVYNKMKLDAQRDNAFKEGLAIAKKYKKIKYEMYLYEVMRNTYQENNDYKNAFDVQKKYDSIVKLYDATDANGKLELAELQLEQENTKLKEQNARYLDYILYGVIVALLLLLYFAVRLYYSNKTRRILVEQENTRIYGEIEKLTHQQKTDDAATVILPEYDFTDRQREIITWIKNGLTNKEIANKLHISENTVKYHLKIIYEVMKVPHRSAIK</sequence>
<dbReference type="InterPro" id="IPR016032">
    <property type="entry name" value="Sig_transdc_resp-reg_C-effctor"/>
</dbReference>
<name>A0ABR7JBW5_9FLAO</name>
<dbReference type="CDD" id="cd06170">
    <property type="entry name" value="LuxR_C_like"/>
    <property type="match status" value="1"/>
</dbReference>
<dbReference type="Proteomes" id="UP000621670">
    <property type="component" value="Unassembled WGS sequence"/>
</dbReference>
<reference evidence="7 8" key="1">
    <citation type="submission" date="2020-08" db="EMBL/GenBank/DDBJ databases">
        <title>Description of novel Flavobacterium F-400 isolate.</title>
        <authorList>
            <person name="Saticioglu I."/>
            <person name="Duman M."/>
            <person name="Altun S."/>
        </authorList>
    </citation>
    <scope>NUCLEOTIDE SEQUENCE [LARGE SCALE GENOMIC DNA]</scope>
    <source>
        <strain evidence="7 8">F-400</strain>
    </source>
</reference>
<protein>
    <submittedName>
        <fullName evidence="7">Helix-turn-helix transcriptional regulator</fullName>
    </submittedName>
</protein>
<keyword evidence="5" id="KW-0812">Transmembrane</keyword>
<evidence type="ECO:0000313" key="7">
    <source>
        <dbReference type="EMBL" id="MBC5861863.1"/>
    </source>
</evidence>
<dbReference type="InterPro" id="IPR011990">
    <property type="entry name" value="TPR-like_helical_dom_sf"/>
</dbReference>
<keyword evidence="5" id="KW-0472">Membrane</keyword>
<dbReference type="PROSITE" id="PS50043">
    <property type="entry name" value="HTH_LUXR_2"/>
    <property type="match status" value="1"/>
</dbReference>
<keyword evidence="8" id="KW-1185">Reference proteome</keyword>
<evidence type="ECO:0000259" key="6">
    <source>
        <dbReference type="PROSITE" id="PS50043"/>
    </source>
</evidence>
<dbReference type="EMBL" id="JACRUM010000001">
    <property type="protein sequence ID" value="MBC5861863.1"/>
    <property type="molecule type" value="Genomic_DNA"/>
</dbReference>
<keyword evidence="1" id="KW-0805">Transcription regulation</keyword>
<feature type="coiled-coil region" evidence="4">
    <location>
        <begin position="259"/>
        <end position="286"/>
    </location>
</feature>
<dbReference type="Gene3D" id="1.25.40.10">
    <property type="entry name" value="Tetratricopeptide repeat domain"/>
    <property type="match status" value="1"/>
</dbReference>
<accession>A0ABR7JBW5</accession>
<evidence type="ECO:0000256" key="3">
    <source>
        <dbReference type="ARBA" id="ARBA00023163"/>
    </source>
</evidence>
<keyword evidence="4" id="KW-0175">Coiled coil</keyword>
<evidence type="ECO:0000256" key="4">
    <source>
        <dbReference type="SAM" id="Coils"/>
    </source>
</evidence>
<dbReference type="PANTHER" id="PTHR44688:SF16">
    <property type="entry name" value="DNA-BINDING TRANSCRIPTIONAL ACTIVATOR DEVR_DOSR"/>
    <property type="match status" value="1"/>
</dbReference>
<dbReference type="InterPro" id="IPR000792">
    <property type="entry name" value="Tscrpt_reg_LuxR_C"/>
</dbReference>
<keyword evidence="2" id="KW-0238">DNA-binding</keyword>
<dbReference type="Gene3D" id="1.10.10.10">
    <property type="entry name" value="Winged helix-like DNA-binding domain superfamily/Winged helix DNA-binding domain"/>
    <property type="match status" value="1"/>
</dbReference>
<dbReference type="PANTHER" id="PTHR44688">
    <property type="entry name" value="DNA-BINDING TRANSCRIPTIONAL ACTIVATOR DEVR_DOSR"/>
    <property type="match status" value="1"/>
</dbReference>
<gene>
    <name evidence="7" type="ORF">H8R26_00375</name>
</gene>
<feature type="transmembrane region" description="Helical" evidence="5">
    <location>
        <begin position="290"/>
        <end position="311"/>
    </location>
</feature>
<dbReference type="PRINTS" id="PR00038">
    <property type="entry name" value="HTHLUXR"/>
</dbReference>
<keyword evidence="3" id="KW-0804">Transcription</keyword>
<keyword evidence="5" id="KW-1133">Transmembrane helix</keyword>
<evidence type="ECO:0000256" key="2">
    <source>
        <dbReference type="ARBA" id="ARBA00023125"/>
    </source>
</evidence>
<evidence type="ECO:0000313" key="8">
    <source>
        <dbReference type="Proteomes" id="UP000621670"/>
    </source>
</evidence>
<dbReference type="RefSeq" id="WP_166132532.1">
    <property type="nucleotide sequence ID" value="NZ_JAAOBY010000001.1"/>
</dbReference>
<dbReference type="Pfam" id="PF00196">
    <property type="entry name" value="GerE"/>
    <property type="match status" value="1"/>
</dbReference>
<dbReference type="InterPro" id="IPR036388">
    <property type="entry name" value="WH-like_DNA-bd_sf"/>
</dbReference>
<dbReference type="SMART" id="SM00421">
    <property type="entry name" value="HTH_LUXR"/>
    <property type="match status" value="1"/>
</dbReference>
<evidence type="ECO:0000256" key="1">
    <source>
        <dbReference type="ARBA" id="ARBA00023015"/>
    </source>
</evidence>
<comment type="caution">
    <text evidence="7">The sequence shown here is derived from an EMBL/GenBank/DDBJ whole genome shotgun (WGS) entry which is preliminary data.</text>
</comment>
<evidence type="ECO:0000256" key="5">
    <source>
        <dbReference type="SAM" id="Phobius"/>
    </source>
</evidence>